<dbReference type="PANTHER" id="PTHR33223:SF6">
    <property type="entry name" value="CCHC-TYPE DOMAIN-CONTAINING PROTEIN"/>
    <property type="match status" value="1"/>
</dbReference>
<dbReference type="InterPro" id="IPR021109">
    <property type="entry name" value="Peptidase_aspartic_dom_sf"/>
</dbReference>
<dbReference type="CDD" id="cd00303">
    <property type="entry name" value="retropepsin_like"/>
    <property type="match status" value="1"/>
</dbReference>
<accession>A0A811PM83</accession>
<evidence type="ECO:0000256" key="1">
    <source>
        <dbReference type="SAM" id="MobiDB-lite"/>
    </source>
</evidence>
<dbReference type="Pfam" id="PF08284">
    <property type="entry name" value="RVP_2"/>
    <property type="match status" value="1"/>
</dbReference>
<dbReference type="AlphaFoldDB" id="A0A811PM83"/>
<reference evidence="3" key="1">
    <citation type="submission" date="2020-10" db="EMBL/GenBank/DDBJ databases">
        <authorList>
            <person name="Han B."/>
            <person name="Lu T."/>
            <person name="Zhao Q."/>
            <person name="Huang X."/>
            <person name="Zhao Y."/>
        </authorList>
    </citation>
    <scope>NUCLEOTIDE SEQUENCE</scope>
</reference>
<evidence type="ECO:0000313" key="3">
    <source>
        <dbReference type="EMBL" id="CAD6244639.1"/>
    </source>
</evidence>
<gene>
    <name evidence="3" type="ORF">NCGR_LOCUS29256</name>
</gene>
<protein>
    <recommendedName>
        <fullName evidence="2">Retrotransposon gag domain-containing protein</fullName>
    </recommendedName>
</protein>
<dbReference type="Gene3D" id="2.40.70.10">
    <property type="entry name" value="Acid Proteases"/>
    <property type="match status" value="1"/>
</dbReference>
<comment type="caution">
    <text evidence="3">The sequence shown here is derived from an EMBL/GenBank/DDBJ whole genome shotgun (WGS) entry which is preliminary data.</text>
</comment>
<dbReference type="PANTHER" id="PTHR33223">
    <property type="entry name" value="CCHC-TYPE DOMAIN-CONTAINING PROTEIN"/>
    <property type="match status" value="1"/>
</dbReference>
<keyword evidence="4" id="KW-1185">Reference proteome</keyword>
<dbReference type="EMBL" id="CAJGYO010000007">
    <property type="protein sequence ID" value="CAD6244639.1"/>
    <property type="molecule type" value="Genomic_DNA"/>
</dbReference>
<dbReference type="Pfam" id="PF03732">
    <property type="entry name" value="Retrotrans_gag"/>
    <property type="match status" value="1"/>
</dbReference>
<proteinExistence type="predicted"/>
<dbReference type="Proteomes" id="UP000604825">
    <property type="component" value="Unassembled WGS sequence"/>
</dbReference>
<feature type="region of interest" description="Disordered" evidence="1">
    <location>
        <begin position="101"/>
        <end position="156"/>
    </location>
</feature>
<dbReference type="InterPro" id="IPR005162">
    <property type="entry name" value="Retrotrans_gag_dom"/>
</dbReference>
<feature type="domain" description="Retrotransposon gag" evidence="2">
    <location>
        <begin position="204"/>
        <end position="297"/>
    </location>
</feature>
<evidence type="ECO:0000313" key="4">
    <source>
        <dbReference type="Proteomes" id="UP000604825"/>
    </source>
</evidence>
<sequence>MAKSVEEISTQLGLMMKQFAGFQTMMQSTMDSVDAIGTWQATADTAFDELRERAQGRSTSLEAVTRRVELAATRVDSIEARLMTAPAPPPIRPAPALRNMDLNAAPGSSSCSPARDGERAKGHGEDCGGILGPWPQDFRKGTHPTPTPVEPPFLDDSVHTNFRSPPFPKLEFPKFDGEFPRLWWDEYEMFFEVYAAQPSLKTRFAALNFKGVAKTWLQTIQRKGRIEDWEQLCELVMNRFDKNQYQLLLKRFNALRQTGSVDDYQEEFEKLAHGILLYNNSYDDTYFVTRFVAGLKEEIRAVITLHRPKDVDTASALALLQEEELARGKSKFSSYPKSNFRQSYDKSKTLDIDRGKAENSVKEGEDKLSSLRELRKKNGSCFKCGAKWSNNHKCPAQVPLHVLEEILDALEPIDDPEEEVSVEVEDEVIATVSQATSQDNIRRRTMRLCGSIGKLTVLILVDSDSVGSFISDRLAAHLQMAIVSCTPVQLMAADRSPMVCDQKIPSLQWTAQGHTFFSSVGILPVKCFDMIVGVDWLEEHSPMWVHWGRKLMRFTVNGKRVPLQGLTSDLEQCQAVSSKALQGLLNRQAVSHCIQLRLDDQQYMQLQEMVDIAVISDQQLHSEV</sequence>
<organism evidence="3 4">
    <name type="scientific">Miscanthus lutarioriparius</name>
    <dbReference type="NCBI Taxonomy" id="422564"/>
    <lineage>
        <taxon>Eukaryota</taxon>
        <taxon>Viridiplantae</taxon>
        <taxon>Streptophyta</taxon>
        <taxon>Embryophyta</taxon>
        <taxon>Tracheophyta</taxon>
        <taxon>Spermatophyta</taxon>
        <taxon>Magnoliopsida</taxon>
        <taxon>Liliopsida</taxon>
        <taxon>Poales</taxon>
        <taxon>Poaceae</taxon>
        <taxon>PACMAD clade</taxon>
        <taxon>Panicoideae</taxon>
        <taxon>Andropogonodae</taxon>
        <taxon>Andropogoneae</taxon>
        <taxon>Saccharinae</taxon>
        <taxon>Miscanthus</taxon>
    </lineage>
</organism>
<dbReference type="OrthoDB" id="770980at2759"/>
<name>A0A811PM83_9POAL</name>
<evidence type="ECO:0000259" key="2">
    <source>
        <dbReference type="Pfam" id="PF03732"/>
    </source>
</evidence>
<feature type="compositionally biased region" description="Basic and acidic residues" evidence="1">
    <location>
        <begin position="115"/>
        <end position="126"/>
    </location>
</feature>